<comment type="subcellular location">
    <subcellularLocation>
        <location evidence="1">Membrane</location>
        <topology evidence="1">Multi-pass membrane protein</topology>
    </subcellularLocation>
</comment>
<dbReference type="EMBL" id="JBBXJM010000001">
    <property type="protein sequence ID" value="KAL1413843.1"/>
    <property type="molecule type" value="Genomic_DNA"/>
</dbReference>
<keyword evidence="7" id="KW-1185">Reference proteome</keyword>
<sequence>MVYTGGSVLYVGPIIDGILGGNELLTSVYTAYMADVTSVDNISINTAGFGVASSLTAMVMPMVGPFLVASTGDRLLPFKIGLVLQILLAVFVGVIVPESLSVEAREHHVKVAAAEHAEQERLEAHDSHDSTCHQRFGRRIQRLRKQVMRHILAPLDALSVFMPKPFQDGRPGRDWNLFCIAAIVFLVTLSREEGPEIHYTIFAFGWGQGELGRRMSLLSTWRTVTVLSIIPFYRFVLKPWLARRMARRSVSAEETPLLLPPDAADDDASPEHDMTETRAKARADLGFLGTSLLVEMLGYLTMGVNAGGSVWQYAIGKAGAIAGSQGTLVIEPLLLELGPKEQAAGRLFGASAVVSTIGGTFFNSLLFNSVLWATIGSYAPALFLVAALLYLLALVFVAGIRAPKA</sequence>
<feature type="transmembrane region" description="Helical" evidence="5">
    <location>
        <begin position="285"/>
        <end position="304"/>
    </location>
</feature>
<comment type="caution">
    <text evidence="6">The sequence shown here is derived from an EMBL/GenBank/DDBJ whole genome shotgun (WGS) entry which is preliminary data.</text>
</comment>
<reference evidence="6 7" key="1">
    <citation type="submission" date="2023-08" db="EMBL/GenBank/DDBJ databases">
        <title>Annotated Genome Sequence of Vanrija albida AlHP1.</title>
        <authorList>
            <person name="Herzog R."/>
        </authorList>
    </citation>
    <scope>NUCLEOTIDE SEQUENCE [LARGE SCALE GENOMIC DNA]</scope>
    <source>
        <strain evidence="6 7">AlHP1</strain>
    </source>
</reference>
<dbReference type="RefSeq" id="XP_069213787.1">
    <property type="nucleotide sequence ID" value="XM_069350243.1"/>
</dbReference>
<feature type="transmembrane region" description="Helical" evidence="5">
    <location>
        <begin position="219"/>
        <end position="237"/>
    </location>
</feature>
<dbReference type="Gene3D" id="1.20.1250.20">
    <property type="entry name" value="MFS general substrate transporter like domains"/>
    <property type="match status" value="1"/>
</dbReference>
<proteinExistence type="predicted"/>
<feature type="transmembrane region" description="Helical" evidence="5">
    <location>
        <begin position="378"/>
        <end position="400"/>
    </location>
</feature>
<dbReference type="InterPro" id="IPR036259">
    <property type="entry name" value="MFS_trans_sf"/>
</dbReference>
<evidence type="ECO:0000313" key="6">
    <source>
        <dbReference type="EMBL" id="KAL1413843.1"/>
    </source>
</evidence>
<accession>A0ABR3QGI8</accession>
<evidence type="ECO:0008006" key="8">
    <source>
        <dbReference type="Google" id="ProtNLM"/>
    </source>
</evidence>
<feature type="transmembrane region" description="Helical" evidence="5">
    <location>
        <begin position="347"/>
        <end position="366"/>
    </location>
</feature>
<organism evidence="6 7">
    <name type="scientific">Vanrija albida</name>
    <dbReference type="NCBI Taxonomy" id="181172"/>
    <lineage>
        <taxon>Eukaryota</taxon>
        <taxon>Fungi</taxon>
        <taxon>Dikarya</taxon>
        <taxon>Basidiomycota</taxon>
        <taxon>Agaricomycotina</taxon>
        <taxon>Tremellomycetes</taxon>
        <taxon>Trichosporonales</taxon>
        <taxon>Trichosporonaceae</taxon>
        <taxon>Vanrija</taxon>
    </lineage>
</organism>
<keyword evidence="2 5" id="KW-0812">Transmembrane</keyword>
<dbReference type="Proteomes" id="UP001565368">
    <property type="component" value="Unassembled WGS sequence"/>
</dbReference>
<dbReference type="SUPFAM" id="SSF103473">
    <property type="entry name" value="MFS general substrate transporter"/>
    <property type="match status" value="1"/>
</dbReference>
<feature type="transmembrane region" description="Helical" evidence="5">
    <location>
        <begin position="76"/>
        <end position="96"/>
    </location>
</feature>
<dbReference type="PANTHER" id="PTHR23507:SF1">
    <property type="entry name" value="FI18259P1-RELATED"/>
    <property type="match status" value="1"/>
</dbReference>
<dbReference type="GeneID" id="95982670"/>
<name>A0ABR3QGI8_9TREE</name>
<evidence type="ECO:0000256" key="3">
    <source>
        <dbReference type="ARBA" id="ARBA00022989"/>
    </source>
</evidence>
<evidence type="ECO:0000256" key="5">
    <source>
        <dbReference type="SAM" id="Phobius"/>
    </source>
</evidence>
<protein>
    <recommendedName>
        <fullName evidence="8">Major facilitator superfamily (MFS) profile domain-containing protein</fullName>
    </recommendedName>
</protein>
<evidence type="ECO:0000256" key="2">
    <source>
        <dbReference type="ARBA" id="ARBA00022692"/>
    </source>
</evidence>
<evidence type="ECO:0000256" key="1">
    <source>
        <dbReference type="ARBA" id="ARBA00004141"/>
    </source>
</evidence>
<dbReference type="PANTHER" id="PTHR23507">
    <property type="entry name" value="ZGC:174356"/>
    <property type="match status" value="1"/>
</dbReference>
<gene>
    <name evidence="6" type="ORF">Q8F55_001627</name>
</gene>
<keyword evidence="4 5" id="KW-0472">Membrane</keyword>
<keyword evidence="3 5" id="KW-1133">Transmembrane helix</keyword>
<evidence type="ECO:0000256" key="4">
    <source>
        <dbReference type="ARBA" id="ARBA00023136"/>
    </source>
</evidence>
<evidence type="ECO:0000313" key="7">
    <source>
        <dbReference type="Proteomes" id="UP001565368"/>
    </source>
</evidence>
<feature type="transmembrane region" description="Helical" evidence="5">
    <location>
        <begin position="47"/>
        <end position="69"/>
    </location>
</feature>